<dbReference type="PANTHER" id="PTHR43289:SF6">
    <property type="entry name" value="SERINE_THREONINE-PROTEIN KINASE NEKL-3"/>
    <property type="match status" value="1"/>
</dbReference>
<evidence type="ECO:0000256" key="3">
    <source>
        <dbReference type="ARBA" id="ARBA00022777"/>
    </source>
</evidence>
<dbReference type="OrthoDB" id="9801841at2"/>
<keyword evidence="4" id="KW-0067">ATP-binding</keyword>
<name>A0A0F6W3J3_9BACT</name>
<keyword evidence="3 8" id="KW-0418">Kinase</keyword>
<evidence type="ECO:0000256" key="2">
    <source>
        <dbReference type="ARBA" id="ARBA00022741"/>
    </source>
</evidence>
<dbReference type="KEGG" id="samy:DB32_003539"/>
<dbReference type="InterPro" id="IPR000719">
    <property type="entry name" value="Prot_kinase_dom"/>
</dbReference>
<gene>
    <name evidence="8" type="ORF">DB32_003539</name>
</gene>
<dbReference type="AlphaFoldDB" id="A0A0F6W3J3"/>
<keyword evidence="2" id="KW-0547">Nucleotide-binding</keyword>
<dbReference type="PROSITE" id="PS00109">
    <property type="entry name" value="PROTEIN_KINASE_TYR"/>
    <property type="match status" value="1"/>
</dbReference>
<feature type="domain" description="Protein kinase" evidence="7">
    <location>
        <begin position="13"/>
        <end position="289"/>
    </location>
</feature>
<protein>
    <submittedName>
        <fullName evidence="8">Serine/threonine protein kinase</fullName>
    </submittedName>
</protein>
<accession>A0A0F6W3J3</accession>
<organism evidence="8 9">
    <name type="scientific">Sandaracinus amylolyticus</name>
    <dbReference type="NCBI Taxonomy" id="927083"/>
    <lineage>
        <taxon>Bacteria</taxon>
        <taxon>Pseudomonadati</taxon>
        <taxon>Myxococcota</taxon>
        <taxon>Polyangia</taxon>
        <taxon>Polyangiales</taxon>
        <taxon>Sandaracinaceae</taxon>
        <taxon>Sandaracinus</taxon>
    </lineage>
</organism>
<dbReference type="Proteomes" id="UP000034883">
    <property type="component" value="Chromosome"/>
</dbReference>
<evidence type="ECO:0000259" key="7">
    <source>
        <dbReference type="PROSITE" id="PS50011"/>
    </source>
</evidence>
<evidence type="ECO:0000313" key="9">
    <source>
        <dbReference type="Proteomes" id="UP000034883"/>
    </source>
</evidence>
<feature type="compositionally biased region" description="Basic and acidic residues" evidence="5">
    <location>
        <begin position="315"/>
        <end position="324"/>
    </location>
</feature>
<dbReference type="PROSITE" id="PS50011">
    <property type="entry name" value="PROTEIN_KINASE_DOM"/>
    <property type="match status" value="1"/>
</dbReference>
<keyword evidence="9" id="KW-1185">Reference proteome</keyword>
<keyword evidence="6" id="KW-1133">Transmembrane helix</keyword>
<dbReference type="InterPro" id="IPR011009">
    <property type="entry name" value="Kinase-like_dom_sf"/>
</dbReference>
<dbReference type="SUPFAM" id="SSF56112">
    <property type="entry name" value="Protein kinase-like (PK-like)"/>
    <property type="match status" value="1"/>
</dbReference>
<proteinExistence type="predicted"/>
<dbReference type="InterPro" id="IPR008266">
    <property type="entry name" value="Tyr_kinase_AS"/>
</dbReference>
<evidence type="ECO:0000256" key="5">
    <source>
        <dbReference type="SAM" id="MobiDB-lite"/>
    </source>
</evidence>
<feature type="transmembrane region" description="Helical" evidence="6">
    <location>
        <begin position="367"/>
        <end position="387"/>
    </location>
</feature>
<dbReference type="Pfam" id="PF00069">
    <property type="entry name" value="Pkinase"/>
    <property type="match status" value="1"/>
</dbReference>
<keyword evidence="6" id="KW-0812">Transmembrane</keyword>
<dbReference type="STRING" id="927083.DB32_003539"/>
<reference evidence="8 9" key="1">
    <citation type="submission" date="2015-03" db="EMBL/GenBank/DDBJ databases">
        <title>Genome assembly of Sandaracinus amylolyticus DSM 53668.</title>
        <authorList>
            <person name="Sharma G."/>
            <person name="Subramanian S."/>
        </authorList>
    </citation>
    <scope>NUCLEOTIDE SEQUENCE [LARGE SCALE GENOMIC DNA]</scope>
    <source>
        <strain evidence="8 9">DSM 53668</strain>
    </source>
</reference>
<dbReference type="CDD" id="cd14014">
    <property type="entry name" value="STKc_PknB_like"/>
    <property type="match status" value="1"/>
</dbReference>
<dbReference type="PANTHER" id="PTHR43289">
    <property type="entry name" value="MITOGEN-ACTIVATED PROTEIN KINASE KINASE KINASE 20-RELATED"/>
    <property type="match status" value="1"/>
</dbReference>
<dbReference type="EMBL" id="CP011125">
    <property type="protein sequence ID" value="AKF06390.1"/>
    <property type="molecule type" value="Genomic_DNA"/>
</dbReference>
<evidence type="ECO:0000256" key="6">
    <source>
        <dbReference type="SAM" id="Phobius"/>
    </source>
</evidence>
<sequence>MSDVLPVGRIGRYEVLGRLASGGMAEVFVARATGPREVARRVVVKRLLPHVVSDAAKVEAFVQEARLTSRLSHPNLCAVHDFGDEGGAFHLVLEWVRGPSLRRVIARAKETRSAVPIAITARIVASLASALHHAHVATDDAGRLLGIVHRDVTPENVIVGWNGVPKLIDFGIAKSVIDPRKTEVGVLKGKLAFISPEQYRGETLDGRSDVFALALCAFELLTGESLYERDSEFETVAAIVVDPSVPSVRERRADVPIELEQIVQRGLAKDRAARYASADEMARALDAWLATRGEPIGEREIAAWLGALFPGESSKEPALDRTPLDARPTPARMRTRSEEMHALQLTADAELDAEEMAKTERARRARIVVAMLLAALAALGVIAWAVARPRAAAPVVLESGG</sequence>
<evidence type="ECO:0000256" key="4">
    <source>
        <dbReference type="ARBA" id="ARBA00022840"/>
    </source>
</evidence>
<keyword evidence="8" id="KW-0723">Serine/threonine-protein kinase</keyword>
<evidence type="ECO:0000313" key="8">
    <source>
        <dbReference type="EMBL" id="AKF06390.1"/>
    </source>
</evidence>
<dbReference type="RefSeq" id="WP_053233569.1">
    <property type="nucleotide sequence ID" value="NZ_CP011125.1"/>
</dbReference>
<dbReference type="Gene3D" id="3.30.200.20">
    <property type="entry name" value="Phosphorylase Kinase, domain 1"/>
    <property type="match status" value="1"/>
</dbReference>
<keyword evidence="1" id="KW-0808">Transferase</keyword>
<dbReference type="GO" id="GO:0004674">
    <property type="term" value="F:protein serine/threonine kinase activity"/>
    <property type="evidence" value="ECO:0007669"/>
    <property type="project" value="UniProtKB-KW"/>
</dbReference>
<dbReference type="Gene3D" id="1.10.510.10">
    <property type="entry name" value="Transferase(Phosphotransferase) domain 1"/>
    <property type="match status" value="1"/>
</dbReference>
<feature type="region of interest" description="Disordered" evidence="5">
    <location>
        <begin position="315"/>
        <end position="337"/>
    </location>
</feature>
<dbReference type="GO" id="GO:0005524">
    <property type="term" value="F:ATP binding"/>
    <property type="evidence" value="ECO:0007669"/>
    <property type="project" value="UniProtKB-KW"/>
</dbReference>
<evidence type="ECO:0000256" key="1">
    <source>
        <dbReference type="ARBA" id="ARBA00022679"/>
    </source>
</evidence>
<keyword evidence="6" id="KW-0472">Membrane</keyword>